<evidence type="ECO:0000256" key="1">
    <source>
        <dbReference type="ARBA" id="ARBA00038494"/>
    </source>
</evidence>
<dbReference type="Proteomes" id="UP000278398">
    <property type="component" value="Unassembled WGS sequence"/>
</dbReference>
<dbReference type="EMBL" id="RWKW01000063">
    <property type="protein sequence ID" value="RST85199.1"/>
    <property type="molecule type" value="Genomic_DNA"/>
</dbReference>
<keyword evidence="4" id="KW-1185">Reference proteome</keyword>
<reference evidence="3 4" key="1">
    <citation type="submission" date="2018-12" db="EMBL/GenBank/DDBJ databases">
        <title>Mesorhizobium carbonis sp. nov., isolated from coal mine water.</title>
        <authorList>
            <person name="Xin W."/>
            <person name="Xu Z."/>
            <person name="Xiang F."/>
            <person name="Zhang J."/>
            <person name="Xi L."/>
            <person name="Liu J."/>
        </authorList>
    </citation>
    <scope>NUCLEOTIDE SEQUENCE [LARGE SCALE GENOMIC DNA]</scope>
    <source>
        <strain evidence="3 4">B2.3</strain>
    </source>
</reference>
<dbReference type="Gene3D" id="3.90.550.10">
    <property type="entry name" value="Spore Coat Polysaccharide Biosynthesis Protein SpsA, Chain A"/>
    <property type="match status" value="1"/>
</dbReference>
<evidence type="ECO:0000259" key="2">
    <source>
        <dbReference type="Pfam" id="PF00535"/>
    </source>
</evidence>
<dbReference type="AlphaFoldDB" id="A0A3S0AR87"/>
<organism evidence="3 4">
    <name type="scientific">Aquibium carbonis</name>
    <dbReference type="NCBI Taxonomy" id="2495581"/>
    <lineage>
        <taxon>Bacteria</taxon>
        <taxon>Pseudomonadati</taxon>
        <taxon>Pseudomonadota</taxon>
        <taxon>Alphaproteobacteria</taxon>
        <taxon>Hyphomicrobiales</taxon>
        <taxon>Phyllobacteriaceae</taxon>
        <taxon>Aquibium</taxon>
    </lineage>
</organism>
<protein>
    <submittedName>
        <fullName evidence="3">Glycosyltransferase family 2 protein</fullName>
    </submittedName>
</protein>
<keyword evidence="3" id="KW-0808">Transferase</keyword>
<sequence>MLPIEIQKQPAVERDLAVTVVIPVKNEERNLPRCLSALLRFQEIIVVDSGSTDRTQEIAASAGARVIDFQWNGRFPKKRNWILIHHRPNCEWVLFIDADEVLDDAFCNELARILGSTAHSGFWLNYTNYFLGRKLRHGLPQKKLALLKVGRGLYERVDEDSWSSLDMEVHEHPVVEGTVGEIKVPIEHNDFRGLEKFIERHVDYARWEARRYANLGERSPHESSPLTARQRFKYRNITKAWYPLFYFIYTYIYKAGFLDGGPGFSYAFYKMWYFHTIRLLIIEAAKERR</sequence>
<gene>
    <name evidence="3" type="ORF">EJC49_16950</name>
</gene>
<dbReference type="PANTHER" id="PTHR43630:SF2">
    <property type="entry name" value="GLYCOSYLTRANSFERASE"/>
    <property type="match status" value="1"/>
</dbReference>
<comment type="caution">
    <text evidence="3">The sequence shown here is derived from an EMBL/GenBank/DDBJ whole genome shotgun (WGS) entry which is preliminary data.</text>
</comment>
<proteinExistence type="inferred from homology"/>
<feature type="domain" description="Glycosyltransferase 2-like" evidence="2">
    <location>
        <begin position="19"/>
        <end position="138"/>
    </location>
</feature>
<name>A0A3S0AR87_9HYPH</name>
<dbReference type="InterPro" id="IPR029044">
    <property type="entry name" value="Nucleotide-diphossugar_trans"/>
</dbReference>
<dbReference type="GO" id="GO:0016740">
    <property type="term" value="F:transferase activity"/>
    <property type="evidence" value="ECO:0007669"/>
    <property type="project" value="UniProtKB-KW"/>
</dbReference>
<comment type="similarity">
    <text evidence="1">Belongs to the glycosyltransferase 2 family. WaaE/KdtX subfamily.</text>
</comment>
<dbReference type="InterPro" id="IPR001173">
    <property type="entry name" value="Glyco_trans_2-like"/>
</dbReference>
<evidence type="ECO:0000313" key="4">
    <source>
        <dbReference type="Proteomes" id="UP000278398"/>
    </source>
</evidence>
<evidence type="ECO:0000313" key="3">
    <source>
        <dbReference type="EMBL" id="RST85199.1"/>
    </source>
</evidence>
<accession>A0A3S0AR87</accession>
<dbReference type="SUPFAM" id="SSF53448">
    <property type="entry name" value="Nucleotide-diphospho-sugar transferases"/>
    <property type="match status" value="1"/>
</dbReference>
<dbReference type="CDD" id="cd02511">
    <property type="entry name" value="Beta4Glucosyltransferase"/>
    <property type="match status" value="1"/>
</dbReference>
<dbReference type="PANTHER" id="PTHR43630">
    <property type="entry name" value="POLY-BETA-1,6-N-ACETYL-D-GLUCOSAMINE SYNTHASE"/>
    <property type="match status" value="1"/>
</dbReference>
<dbReference type="OrthoDB" id="9815923at2"/>
<dbReference type="Pfam" id="PF00535">
    <property type="entry name" value="Glycos_transf_2"/>
    <property type="match status" value="1"/>
</dbReference>